<organism evidence="3 4">
    <name type="scientific">Cladorrhinum samala</name>
    <dbReference type="NCBI Taxonomy" id="585594"/>
    <lineage>
        <taxon>Eukaryota</taxon>
        <taxon>Fungi</taxon>
        <taxon>Dikarya</taxon>
        <taxon>Ascomycota</taxon>
        <taxon>Pezizomycotina</taxon>
        <taxon>Sordariomycetes</taxon>
        <taxon>Sordariomycetidae</taxon>
        <taxon>Sordariales</taxon>
        <taxon>Podosporaceae</taxon>
        <taxon>Cladorrhinum</taxon>
    </lineage>
</organism>
<dbReference type="InterPro" id="IPR052953">
    <property type="entry name" value="Ser-rich/MCO-related"/>
</dbReference>
<dbReference type="EMBL" id="MU865002">
    <property type="protein sequence ID" value="KAK4460900.1"/>
    <property type="molecule type" value="Genomic_DNA"/>
</dbReference>
<evidence type="ECO:0000313" key="4">
    <source>
        <dbReference type="Proteomes" id="UP001321749"/>
    </source>
</evidence>
<feature type="chain" id="PRO_5043384437" description="Extracellular serine-rich protein" evidence="2">
    <location>
        <begin position="19"/>
        <end position="234"/>
    </location>
</feature>
<gene>
    <name evidence="3" type="ORF">QBC42DRAFT_228553</name>
</gene>
<dbReference type="PANTHER" id="PTHR34883">
    <property type="entry name" value="SERINE-RICH PROTEIN, PUTATIVE-RELATED-RELATED"/>
    <property type="match status" value="1"/>
</dbReference>
<dbReference type="SUPFAM" id="SSF49503">
    <property type="entry name" value="Cupredoxins"/>
    <property type="match status" value="1"/>
</dbReference>
<reference evidence="3" key="2">
    <citation type="submission" date="2023-06" db="EMBL/GenBank/DDBJ databases">
        <authorList>
            <consortium name="Lawrence Berkeley National Laboratory"/>
            <person name="Mondo S.J."/>
            <person name="Hensen N."/>
            <person name="Bonometti L."/>
            <person name="Westerberg I."/>
            <person name="Brannstrom I.O."/>
            <person name="Guillou S."/>
            <person name="Cros-Aarteil S."/>
            <person name="Calhoun S."/>
            <person name="Haridas S."/>
            <person name="Kuo A."/>
            <person name="Pangilinan J."/>
            <person name="Riley R."/>
            <person name="Labutti K."/>
            <person name="Andreopoulos B."/>
            <person name="Lipzen A."/>
            <person name="Chen C."/>
            <person name="Yanf M."/>
            <person name="Daum C."/>
            <person name="Ng V."/>
            <person name="Clum A."/>
            <person name="Steindorff A."/>
            <person name="Ohm R."/>
            <person name="Martin F."/>
            <person name="Silar P."/>
            <person name="Natvig D."/>
            <person name="Lalanne C."/>
            <person name="Gautier V."/>
            <person name="Ament-Velasquez S.L."/>
            <person name="Kruys A."/>
            <person name="Hutchinson M.I."/>
            <person name="Powell A.J."/>
            <person name="Barry K."/>
            <person name="Miller A.N."/>
            <person name="Grigoriev I.V."/>
            <person name="Debuchy R."/>
            <person name="Gladieux P."/>
            <person name="Thoren M.H."/>
            <person name="Johannesson H."/>
        </authorList>
    </citation>
    <scope>NUCLEOTIDE SEQUENCE</scope>
    <source>
        <strain evidence="3">PSN324</strain>
    </source>
</reference>
<evidence type="ECO:0000256" key="2">
    <source>
        <dbReference type="SAM" id="SignalP"/>
    </source>
</evidence>
<keyword evidence="2" id="KW-0732">Signal</keyword>
<evidence type="ECO:0000313" key="3">
    <source>
        <dbReference type="EMBL" id="KAK4460900.1"/>
    </source>
</evidence>
<feature type="region of interest" description="Disordered" evidence="1">
    <location>
        <begin position="145"/>
        <end position="210"/>
    </location>
</feature>
<name>A0AAV9HJI9_9PEZI</name>
<dbReference type="InterPro" id="IPR008972">
    <property type="entry name" value="Cupredoxin"/>
</dbReference>
<reference evidence="3" key="1">
    <citation type="journal article" date="2023" name="Mol. Phylogenet. Evol.">
        <title>Genome-scale phylogeny and comparative genomics of the fungal order Sordariales.</title>
        <authorList>
            <person name="Hensen N."/>
            <person name="Bonometti L."/>
            <person name="Westerberg I."/>
            <person name="Brannstrom I.O."/>
            <person name="Guillou S."/>
            <person name="Cros-Aarteil S."/>
            <person name="Calhoun S."/>
            <person name="Haridas S."/>
            <person name="Kuo A."/>
            <person name="Mondo S."/>
            <person name="Pangilinan J."/>
            <person name="Riley R."/>
            <person name="LaButti K."/>
            <person name="Andreopoulos B."/>
            <person name="Lipzen A."/>
            <person name="Chen C."/>
            <person name="Yan M."/>
            <person name="Daum C."/>
            <person name="Ng V."/>
            <person name="Clum A."/>
            <person name="Steindorff A."/>
            <person name="Ohm R.A."/>
            <person name="Martin F."/>
            <person name="Silar P."/>
            <person name="Natvig D.O."/>
            <person name="Lalanne C."/>
            <person name="Gautier V."/>
            <person name="Ament-Velasquez S.L."/>
            <person name="Kruys A."/>
            <person name="Hutchinson M.I."/>
            <person name="Powell A.J."/>
            <person name="Barry K."/>
            <person name="Miller A.N."/>
            <person name="Grigoriev I.V."/>
            <person name="Debuchy R."/>
            <person name="Gladieux P."/>
            <person name="Hiltunen Thoren M."/>
            <person name="Johannesson H."/>
        </authorList>
    </citation>
    <scope>NUCLEOTIDE SEQUENCE</scope>
    <source>
        <strain evidence="3">PSN324</strain>
    </source>
</reference>
<dbReference type="Proteomes" id="UP001321749">
    <property type="component" value="Unassembled WGS sequence"/>
</dbReference>
<proteinExistence type="predicted"/>
<dbReference type="AlphaFoldDB" id="A0AAV9HJI9"/>
<keyword evidence="4" id="KW-1185">Reference proteome</keyword>
<dbReference type="PANTHER" id="PTHR34883:SF15">
    <property type="entry name" value="EXTRACELLULAR SERINE-RICH PROTEIN"/>
    <property type="match status" value="1"/>
</dbReference>
<feature type="signal peptide" evidence="2">
    <location>
        <begin position="1"/>
        <end position="18"/>
    </location>
</feature>
<sequence length="234" mass="23837">MVNLSSFLIAGLALQAQAIVFNVSVGRNGLSFEPNEIRAAKDDIIEFRFWPKNHSVVAGRFNEPCVPAQAGGFYSGFFPTPADTINPQVFRVRINNSDPIVFYCSQNNGQHCKNGMYGIINPTQNGVTTLSGYGALARQAGNATSPAGGPFGGQIAANPNTSVPPSSSTTSSAAASSSTSSRTGSVTAVTTPSPTRGTSTSAGGNTTATANTAPNMGAPFVGLAVAGAAALFLV</sequence>
<dbReference type="CDD" id="cd00920">
    <property type="entry name" value="Cupredoxin"/>
    <property type="match status" value="1"/>
</dbReference>
<evidence type="ECO:0008006" key="5">
    <source>
        <dbReference type="Google" id="ProtNLM"/>
    </source>
</evidence>
<comment type="caution">
    <text evidence="3">The sequence shown here is derived from an EMBL/GenBank/DDBJ whole genome shotgun (WGS) entry which is preliminary data.</text>
</comment>
<feature type="compositionally biased region" description="Low complexity" evidence="1">
    <location>
        <begin position="156"/>
        <end position="210"/>
    </location>
</feature>
<dbReference type="Gene3D" id="2.60.40.420">
    <property type="entry name" value="Cupredoxins - blue copper proteins"/>
    <property type="match status" value="1"/>
</dbReference>
<evidence type="ECO:0000256" key="1">
    <source>
        <dbReference type="SAM" id="MobiDB-lite"/>
    </source>
</evidence>
<protein>
    <recommendedName>
        <fullName evidence="5">Extracellular serine-rich protein</fullName>
    </recommendedName>
</protein>
<accession>A0AAV9HJI9</accession>